<proteinExistence type="predicted"/>
<sequence length="558" mass="60920">MAPKKSKASKGPSAADTPKGNASSVASTGTSTPVTTTTTGDKNLEQSLNHSFGSGGKPDKKIFDAEQDSIKSEIEELQVKLDAVRNKIGLATKGGSGNDRRTTLRAELDSIQSQQGNNKASRSKLLDQVKALNESVAKKVKDLQAAKGKIAFKSVEEVDAHIARLDKQVESGNLKLAEEKRALQEISTTKRQRKTVEGFAIQQQAVDADREKIDEIRKELDDPEAKALSERYDTIKAELDDIKKESDEAFAGRNKLFQERDALQTSLNALFTKKRESAQAFRDANDHYWSKLREDQERRRERFRAQKAAEDAQKKKEIADRLLDEAKAPAYQSQIEDCQTLIDFFNHLSGKPTASLSSSSIFDKSEIAEVPKLEVRKVDDIPQGAVVRKKKGEEEESYFVGGKNRNKNNKKANSSAPKAKVANGDADTPTPAPTKPGELNIPLATLSALLTLSIPPPTSSEDASRVIEDLKTKKTWYEANQARVTTENIAKAEAEVERLHALGESVGNGHAGNGYARKGHADKRVENGNGNGNAVAEEVPEAPAVVEDAGWSVDAPAW</sequence>
<evidence type="ECO:0000313" key="1">
    <source>
        <dbReference type="EMBL" id="TFK75903.1"/>
    </source>
</evidence>
<dbReference type="Proteomes" id="UP000308600">
    <property type="component" value="Unassembled WGS sequence"/>
</dbReference>
<reference evidence="1 2" key="1">
    <citation type="journal article" date="2019" name="Nat. Ecol. Evol.">
        <title>Megaphylogeny resolves global patterns of mushroom evolution.</title>
        <authorList>
            <person name="Varga T."/>
            <person name="Krizsan K."/>
            <person name="Foldi C."/>
            <person name="Dima B."/>
            <person name="Sanchez-Garcia M."/>
            <person name="Sanchez-Ramirez S."/>
            <person name="Szollosi G.J."/>
            <person name="Szarkandi J.G."/>
            <person name="Papp V."/>
            <person name="Albert L."/>
            <person name="Andreopoulos W."/>
            <person name="Angelini C."/>
            <person name="Antonin V."/>
            <person name="Barry K.W."/>
            <person name="Bougher N.L."/>
            <person name="Buchanan P."/>
            <person name="Buyck B."/>
            <person name="Bense V."/>
            <person name="Catcheside P."/>
            <person name="Chovatia M."/>
            <person name="Cooper J."/>
            <person name="Damon W."/>
            <person name="Desjardin D."/>
            <person name="Finy P."/>
            <person name="Geml J."/>
            <person name="Haridas S."/>
            <person name="Hughes K."/>
            <person name="Justo A."/>
            <person name="Karasinski D."/>
            <person name="Kautmanova I."/>
            <person name="Kiss B."/>
            <person name="Kocsube S."/>
            <person name="Kotiranta H."/>
            <person name="LaButti K.M."/>
            <person name="Lechner B.E."/>
            <person name="Liimatainen K."/>
            <person name="Lipzen A."/>
            <person name="Lukacs Z."/>
            <person name="Mihaltcheva S."/>
            <person name="Morgado L.N."/>
            <person name="Niskanen T."/>
            <person name="Noordeloos M.E."/>
            <person name="Ohm R.A."/>
            <person name="Ortiz-Santana B."/>
            <person name="Ovrebo C."/>
            <person name="Racz N."/>
            <person name="Riley R."/>
            <person name="Savchenko A."/>
            <person name="Shiryaev A."/>
            <person name="Soop K."/>
            <person name="Spirin V."/>
            <person name="Szebenyi C."/>
            <person name="Tomsovsky M."/>
            <person name="Tulloss R.E."/>
            <person name="Uehling J."/>
            <person name="Grigoriev I.V."/>
            <person name="Vagvolgyi C."/>
            <person name="Papp T."/>
            <person name="Martin F.M."/>
            <person name="Miettinen O."/>
            <person name="Hibbett D.S."/>
            <person name="Nagy L.G."/>
        </authorList>
    </citation>
    <scope>NUCLEOTIDE SEQUENCE [LARGE SCALE GENOMIC DNA]</scope>
    <source>
        <strain evidence="1 2">NL-1719</strain>
    </source>
</reference>
<gene>
    <name evidence="1" type="ORF">BDN72DRAFT_786031</name>
</gene>
<keyword evidence="2" id="KW-1185">Reference proteome</keyword>
<protein>
    <submittedName>
        <fullName evidence="1">Uncharacterized protein</fullName>
    </submittedName>
</protein>
<accession>A0ACD3BD43</accession>
<organism evidence="1 2">
    <name type="scientific">Pluteus cervinus</name>
    <dbReference type="NCBI Taxonomy" id="181527"/>
    <lineage>
        <taxon>Eukaryota</taxon>
        <taxon>Fungi</taxon>
        <taxon>Dikarya</taxon>
        <taxon>Basidiomycota</taxon>
        <taxon>Agaricomycotina</taxon>
        <taxon>Agaricomycetes</taxon>
        <taxon>Agaricomycetidae</taxon>
        <taxon>Agaricales</taxon>
        <taxon>Pluteineae</taxon>
        <taxon>Pluteaceae</taxon>
        <taxon>Pluteus</taxon>
    </lineage>
</organism>
<name>A0ACD3BD43_9AGAR</name>
<evidence type="ECO:0000313" key="2">
    <source>
        <dbReference type="Proteomes" id="UP000308600"/>
    </source>
</evidence>
<dbReference type="EMBL" id="ML208261">
    <property type="protein sequence ID" value="TFK75903.1"/>
    <property type="molecule type" value="Genomic_DNA"/>
</dbReference>